<evidence type="ECO:0000256" key="6">
    <source>
        <dbReference type="ARBA" id="ARBA00023136"/>
    </source>
</evidence>
<keyword evidence="6" id="KW-0472">Membrane</keyword>
<keyword evidence="3" id="KW-0812">Transmembrane</keyword>
<reference evidence="9" key="1">
    <citation type="submission" date="2024-03" db="EMBL/GenBank/DDBJ databases">
        <title>WGS assembly of Saponaria officinalis var. Norfolk2.</title>
        <authorList>
            <person name="Jenkins J."/>
            <person name="Shu S."/>
            <person name="Grimwood J."/>
            <person name="Barry K."/>
            <person name="Goodstein D."/>
            <person name="Schmutz J."/>
            <person name="Leebens-Mack J."/>
            <person name="Osbourn A."/>
        </authorList>
    </citation>
    <scope>NUCLEOTIDE SEQUENCE [LARGE SCALE GENOMIC DNA]</scope>
    <source>
        <strain evidence="9">JIC</strain>
    </source>
</reference>
<sequence>MTVVAITQCKNRNFTLSASPTQLLLMENSFLLTMAVLTTFWLMTVTGEHSATNDMENREIHRMRAPRKRQNNKRCDLYTGKWVYDSSYPLYDAGECPFVEDQFGCENNGRPDRNYLKFSWKPSHCHLPRFDGVKFLKKIKGKRIMFVGDSISLNQWQSLVCLLHTATPNALYAISRSGGTSEFTFLEYNASLMLMRDSHLVKLTNHKKLGRILNLNTVSHGESWKGIDVLVFNTWHWWLHTGRKQLWDYIKDGDRLYEDMDRLVAYEKGLRTWARWVDKHLSSTKTKVYFQGVSPDHMNALNWRAPKARTCVGATQPETNIVTHTHKGETILEKVLKGMKKPINLLRINKMSQFRRDGHPSIYGIGRHKLPDCTHWCLPGVPDTWNHLFYTSLFNYSHSV</sequence>
<evidence type="ECO:0000256" key="5">
    <source>
        <dbReference type="ARBA" id="ARBA00022989"/>
    </source>
</evidence>
<keyword evidence="10" id="KW-1185">Reference proteome</keyword>
<dbReference type="Proteomes" id="UP001443914">
    <property type="component" value="Unassembled WGS sequence"/>
</dbReference>
<proteinExistence type="inferred from homology"/>
<keyword evidence="4" id="KW-0735">Signal-anchor</keyword>
<evidence type="ECO:0000256" key="3">
    <source>
        <dbReference type="ARBA" id="ARBA00022692"/>
    </source>
</evidence>
<protein>
    <recommendedName>
        <fullName evidence="11">Trichome birefringence-like N-terminal domain-containing protein</fullName>
    </recommendedName>
</protein>
<evidence type="ECO:0000256" key="2">
    <source>
        <dbReference type="ARBA" id="ARBA00007727"/>
    </source>
</evidence>
<feature type="domain" description="Trichome birefringence-like N-terminal" evidence="8">
    <location>
        <begin position="74"/>
        <end position="126"/>
    </location>
</feature>
<dbReference type="Pfam" id="PF14416">
    <property type="entry name" value="PMR5N"/>
    <property type="match status" value="1"/>
</dbReference>
<keyword evidence="5" id="KW-1133">Transmembrane helix</keyword>
<comment type="similarity">
    <text evidence="2">Belongs to the PC-esterase family. TBL subfamily.</text>
</comment>
<dbReference type="GO" id="GO:0016020">
    <property type="term" value="C:membrane"/>
    <property type="evidence" value="ECO:0007669"/>
    <property type="project" value="UniProtKB-SubCell"/>
</dbReference>
<organism evidence="9 10">
    <name type="scientific">Saponaria officinalis</name>
    <name type="common">Common soapwort</name>
    <name type="synonym">Lychnis saponaria</name>
    <dbReference type="NCBI Taxonomy" id="3572"/>
    <lineage>
        <taxon>Eukaryota</taxon>
        <taxon>Viridiplantae</taxon>
        <taxon>Streptophyta</taxon>
        <taxon>Embryophyta</taxon>
        <taxon>Tracheophyta</taxon>
        <taxon>Spermatophyta</taxon>
        <taxon>Magnoliopsida</taxon>
        <taxon>eudicotyledons</taxon>
        <taxon>Gunneridae</taxon>
        <taxon>Pentapetalae</taxon>
        <taxon>Caryophyllales</taxon>
        <taxon>Caryophyllaceae</taxon>
        <taxon>Caryophylleae</taxon>
        <taxon>Saponaria</taxon>
    </lineage>
</organism>
<evidence type="ECO:0000313" key="10">
    <source>
        <dbReference type="Proteomes" id="UP001443914"/>
    </source>
</evidence>
<dbReference type="Pfam" id="PF13839">
    <property type="entry name" value="PC-Esterase"/>
    <property type="match status" value="1"/>
</dbReference>
<comment type="subcellular location">
    <subcellularLocation>
        <location evidence="1">Membrane</location>
        <topology evidence="1">Single-pass membrane protein</topology>
    </subcellularLocation>
</comment>
<dbReference type="PANTHER" id="PTHR32285:SF372">
    <property type="entry name" value="PROTEIN TRICHOME BIREFRINGENCE-LIKE 43"/>
    <property type="match status" value="1"/>
</dbReference>
<feature type="domain" description="Trichome birefringence-like C-terminal" evidence="7">
    <location>
        <begin position="127"/>
        <end position="391"/>
    </location>
</feature>
<dbReference type="GO" id="GO:0016413">
    <property type="term" value="F:O-acetyltransferase activity"/>
    <property type="evidence" value="ECO:0007669"/>
    <property type="project" value="InterPro"/>
</dbReference>
<accession>A0AAW1HKK2</accession>
<name>A0AAW1HKK2_SAPOF</name>
<evidence type="ECO:0008006" key="11">
    <source>
        <dbReference type="Google" id="ProtNLM"/>
    </source>
</evidence>
<comment type="caution">
    <text evidence="9">The sequence shown here is derived from an EMBL/GenBank/DDBJ whole genome shotgun (WGS) entry which is preliminary data.</text>
</comment>
<dbReference type="InterPro" id="IPR026057">
    <property type="entry name" value="TBL_C"/>
</dbReference>
<dbReference type="GO" id="GO:0005794">
    <property type="term" value="C:Golgi apparatus"/>
    <property type="evidence" value="ECO:0007669"/>
    <property type="project" value="TreeGrafter"/>
</dbReference>
<dbReference type="EMBL" id="JBDFQZ010000011">
    <property type="protein sequence ID" value="KAK9676913.1"/>
    <property type="molecule type" value="Genomic_DNA"/>
</dbReference>
<dbReference type="PANTHER" id="PTHR32285">
    <property type="entry name" value="PROTEIN TRICHOME BIREFRINGENCE-LIKE 9-RELATED"/>
    <property type="match status" value="1"/>
</dbReference>
<gene>
    <name evidence="9" type="ORF">RND81_11G109300</name>
</gene>
<dbReference type="InterPro" id="IPR025846">
    <property type="entry name" value="TBL_N"/>
</dbReference>
<evidence type="ECO:0000259" key="8">
    <source>
        <dbReference type="Pfam" id="PF14416"/>
    </source>
</evidence>
<dbReference type="InterPro" id="IPR029962">
    <property type="entry name" value="TBL"/>
</dbReference>
<dbReference type="AlphaFoldDB" id="A0AAW1HKK2"/>
<evidence type="ECO:0000256" key="4">
    <source>
        <dbReference type="ARBA" id="ARBA00022968"/>
    </source>
</evidence>
<evidence type="ECO:0000256" key="1">
    <source>
        <dbReference type="ARBA" id="ARBA00004167"/>
    </source>
</evidence>
<evidence type="ECO:0000313" key="9">
    <source>
        <dbReference type="EMBL" id="KAK9676913.1"/>
    </source>
</evidence>
<evidence type="ECO:0000259" key="7">
    <source>
        <dbReference type="Pfam" id="PF13839"/>
    </source>
</evidence>